<protein>
    <submittedName>
        <fullName evidence="2">DUF2344 domain-containing protein</fullName>
    </submittedName>
</protein>
<dbReference type="Pfam" id="PF10105">
    <property type="entry name" value="DUF2344"/>
    <property type="match status" value="1"/>
</dbReference>
<evidence type="ECO:0000313" key="2">
    <source>
        <dbReference type="EMBL" id="QSX08287.1"/>
    </source>
</evidence>
<dbReference type="NCBIfam" id="TIGR03936">
    <property type="entry name" value="sam_1_link_chp"/>
    <property type="match status" value="1"/>
</dbReference>
<keyword evidence="3" id="KW-1185">Reference proteome</keyword>
<dbReference type="KEGG" id="alka:J0B03_10915"/>
<dbReference type="InterPro" id="IPR018768">
    <property type="entry name" value="DUF2344"/>
</dbReference>
<name>A0A975AHB9_9FIRM</name>
<organism evidence="2 3">
    <name type="scientific">Alkalibacter rhizosphaerae</name>
    <dbReference type="NCBI Taxonomy" id="2815577"/>
    <lineage>
        <taxon>Bacteria</taxon>
        <taxon>Bacillati</taxon>
        <taxon>Bacillota</taxon>
        <taxon>Clostridia</taxon>
        <taxon>Eubacteriales</taxon>
        <taxon>Eubacteriaceae</taxon>
        <taxon>Alkalibacter</taxon>
    </lineage>
</organism>
<reference evidence="2" key="1">
    <citation type="submission" date="2021-03" db="EMBL/GenBank/DDBJ databases">
        <title>Alkalibacter marinus sp. nov., isolated from tidal flat sediment.</title>
        <authorList>
            <person name="Namirimu T."/>
            <person name="Yang J.-A."/>
            <person name="Yang S.-H."/>
            <person name="Kim Y.-J."/>
            <person name="Kwon K.K."/>
        </authorList>
    </citation>
    <scope>NUCLEOTIDE SEQUENCE</scope>
    <source>
        <strain evidence="2">ES005</strain>
    </source>
</reference>
<evidence type="ECO:0000313" key="3">
    <source>
        <dbReference type="Proteomes" id="UP000663499"/>
    </source>
</evidence>
<sequence length="227" mass="25981">MFTARVKFERGEGIRYISHLDMQRMVQRILRRAHIPMKYSEGFNPHPKLAFAMALAVGMTSDCEYFDVELESRVEPEELVGRINDHAPAGFIARTAVVSEEKLPSLTSMVEESGYNITGKVITIAAAEDLIRQIRDVKERDSILQRKRNKKGKYAEREIRPLIRQLEGKVEGERFILQTVLASGSQENLRPEVVLDLLDPEKNIMDWEEGVTIKRVFLGKKNGKELI</sequence>
<dbReference type="AlphaFoldDB" id="A0A975AHB9"/>
<dbReference type="RefSeq" id="WP_207299629.1">
    <property type="nucleotide sequence ID" value="NZ_CP071444.1"/>
</dbReference>
<accession>A0A975AHB9</accession>
<gene>
    <name evidence="2" type="ORF">J0B03_10915</name>
</gene>
<proteinExistence type="predicted"/>
<dbReference type="Proteomes" id="UP000663499">
    <property type="component" value="Chromosome"/>
</dbReference>
<feature type="domain" description="DUF2344" evidence="1">
    <location>
        <begin position="5"/>
        <end position="191"/>
    </location>
</feature>
<evidence type="ECO:0000259" key="1">
    <source>
        <dbReference type="Pfam" id="PF10105"/>
    </source>
</evidence>
<dbReference type="EMBL" id="CP071444">
    <property type="protein sequence ID" value="QSX08287.1"/>
    <property type="molecule type" value="Genomic_DNA"/>
</dbReference>